<keyword evidence="3" id="KW-1185">Reference proteome</keyword>
<reference evidence="2 3" key="1">
    <citation type="submission" date="2017-07" db="EMBL/GenBank/DDBJ databases">
        <authorList>
            <person name="Talla V."/>
            <person name="Backstrom N."/>
        </authorList>
    </citation>
    <scope>NUCLEOTIDE SEQUENCE [LARGE SCALE GENOMIC DNA]</scope>
</reference>
<evidence type="ECO:0000313" key="3">
    <source>
        <dbReference type="Proteomes" id="UP000324832"/>
    </source>
</evidence>
<sequence>MNISPESENGDSIDCDHENADTLRKRKRGKPTTQLPSKKRRTAGAKHMPVFYVPHIKCDKDTELPSVDR</sequence>
<gene>
    <name evidence="2" type="ORF">LSINAPIS_LOCUS13666</name>
</gene>
<feature type="region of interest" description="Disordered" evidence="1">
    <location>
        <begin position="1"/>
        <end position="48"/>
    </location>
</feature>
<feature type="compositionally biased region" description="Basic and acidic residues" evidence="1">
    <location>
        <begin position="14"/>
        <end position="23"/>
    </location>
</feature>
<protein>
    <submittedName>
        <fullName evidence="2">Uncharacterized protein</fullName>
    </submittedName>
</protein>
<dbReference type="AlphaFoldDB" id="A0A5E4R0C8"/>
<evidence type="ECO:0000313" key="2">
    <source>
        <dbReference type="EMBL" id="VVD03730.1"/>
    </source>
</evidence>
<name>A0A5E4R0C8_9NEOP</name>
<dbReference type="EMBL" id="FZQP02006793">
    <property type="protein sequence ID" value="VVD03730.1"/>
    <property type="molecule type" value="Genomic_DNA"/>
</dbReference>
<evidence type="ECO:0000256" key="1">
    <source>
        <dbReference type="SAM" id="MobiDB-lite"/>
    </source>
</evidence>
<accession>A0A5E4R0C8</accession>
<dbReference type="Proteomes" id="UP000324832">
    <property type="component" value="Unassembled WGS sequence"/>
</dbReference>
<organism evidence="2 3">
    <name type="scientific">Leptidea sinapis</name>
    <dbReference type="NCBI Taxonomy" id="189913"/>
    <lineage>
        <taxon>Eukaryota</taxon>
        <taxon>Metazoa</taxon>
        <taxon>Ecdysozoa</taxon>
        <taxon>Arthropoda</taxon>
        <taxon>Hexapoda</taxon>
        <taxon>Insecta</taxon>
        <taxon>Pterygota</taxon>
        <taxon>Neoptera</taxon>
        <taxon>Endopterygota</taxon>
        <taxon>Lepidoptera</taxon>
        <taxon>Glossata</taxon>
        <taxon>Ditrysia</taxon>
        <taxon>Papilionoidea</taxon>
        <taxon>Pieridae</taxon>
        <taxon>Dismorphiinae</taxon>
        <taxon>Leptidea</taxon>
    </lineage>
</organism>
<proteinExistence type="predicted"/>